<organism evidence="1 2">
    <name type="scientific">Chelatococcus composti</name>
    <dbReference type="NCBI Taxonomy" id="1743235"/>
    <lineage>
        <taxon>Bacteria</taxon>
        <taxon>Pseudomonadati</taxon>
        <taxon>Pseudomonadota</taxon>
        <taxon>Alphaproteobacteria</taxon>
        <taxon>Hyphomicrobiales</taxon>
        <taxon>Chelatococcaceae</taxon>
        <taxon>Chelatococcus</taxon>
    </lineage>
</organism>
<proteinExistence type="predicted"/>
<comment type="caution">
    <text evidence="1">The sequence shown here is derived from an EMBL/GenBank/DDBJ whole genome shotgun (WGS) entry which is preliminary data.</text>
</comment>
<sequence>MTNRDASIVLGMVARGDRDHDIAAWFGVNQGRIAEVKDGKFGSISAAPAHELPPKGPPGVKGKRLRAAVGRALEILSSEGSQGVAKAVEVLQQGLERYDANED</sequence>
<keyword evidence="2" id="KW-1185">Reference proteome</keyword>
<name>A0A841KAT6_9HYPH</name>
<dbReference type="AlphaFoldDB" id="A0A841KAT6"/>
<gene>
    <name evidence="1" type="ORF">HNQ73_000734</name>
</gene>
<evidence type="ECO:0000313" key="2">
    <source>
        <dbReference type="Proteomes" id="UP000588017"/>
    </source>
</evidence>
<evidence type="ECO:0000313" key="1">
    <source>
        <dbReference type="EMBL" id="MBB6167116.1"/>
    </source>
</evidence>
<dbReference type="RefSeq" id="WP_183332384.1">
    <property type="nucleotide sequence ID" value="NZ_BMHX01000002.1"/>
</dbReference>
<dbReference type="EMBL" id="JACHEH010000002">
    <property type="protein sequence ID" value="MBB6167116.1"/>
    <property type="molecule type" value="Genomic_DNA"/>
</dbReference>
<reference evidence="1 2" key="1">
    <citation type="submission" date="2020-08" db="EMBL/GenBank/DDBJ databases">
        <title>Genomic Encyclopedia of Type Strains, Phase IV (KMG-IV): sequencing the most valuable type-strain genomes for metagenomic binning, comparative biology and taxonomic classification.</title>
        <authorList>
            <person name="Goeker M."/>
        </authorList>
    </citation>
    <scope>NUCLEOTIDE SEQUENCE [LARGE SCALE GENOMIC DNA]</scope>
    <source>
        <strain evidence="1 2">DSM 101465</strain>
    </source>
</reference>
<protein>
    <submittedName>
        <fullName evidence="1">Uncharacterized protein</fullName>
    </submittedName>
</protein>
<accession>A0A841KAT6</accession>
<dbReference type="Proteomes" id="UP000588017">
    <property type="component" value="Unassembled WGS sequence"/>
</dbReference>